<evidence type="ECO:0000256" key="3">
    <source>
        <dbReference type="ARBA" id="ARBA00022679"/>
    </source>
</evidence>
<accession>A0ABD2PEH7</accession>
<dbReference type="Gene3D" id="3.40.50.2000">
    <property type="entry name" value="Glycogen Phosphorylase B"/>
    <property type="match status" value="1"/>
</dbReference>
<feature type="signal peptide" evidence="5">
    <location>
        <begin position="1"/>
        <end position="19"/>
    </location>
</feature>
<evidence type="ECO:0000256" key="1">
    <source>
        <dbReference type="ARBA" id="ARBA00009995"/>
    </source>
</evidence>
<comment type="caution">
    <text evidence="6">The sequence shown here is derived from an EMBL/GenBank/DDBJ whole genome shotgun (WGS) entry which is preliminary data.</text>
</comment>
<dbReference type="SUPFAM" id="SSF53756">
    <property type="entry name" value="UDP-Glycosyltransferase/glycogen phosphorylase"/>
    <property type="match status" value="1"/>
</dbReference>
<proteinExistence type="inferred from homology"/>
<keyword evidence="2 4" id="KW-0328">Glycosyltransferase</keyword>
<reference evidence="6 7" key="1">
    <citation type="journal article" date="2021" name="BMC Biol.">
        <title>Horizontally acquired antibacterial genes associated with adaptive radiation of ladybird beetles.</title>
        <authorList>
            <person name="Li H.S."/>
            <person name="Tang X.F."/>
            <person name="Huang Y.H."/>
            <person name="Xu Z.Y."/>
            <person name="Chen M.L."/>
            <person name="Du X.Y."/>
            <person name="Qiu B.Y."/>
            <person name="Chen P.T."/>
            <person name="Zhang W."/>
            <person name="Slipinski A."/>
            <person name="Escalona H.E."/>
            <person name="Waterhouse R.M."/>
            <person name="Zwick A."/>
            <person name="Pang H."/>
        </authorList>
    </citation>
    <scope>NUCLEOTIDE SEQUENCE [LARGE SCALE GENOMIC DNA]</scope>
    <source>
        <strain evidence="6">SYSU2018</strain>
    </source>
</reference>
<evidence type="ECO:0000313" key="6">
    <source>
        <dbReference type="EMBL" id="KAL3289122.1"/>
    </source>
</evidence>
<feature type="chain" id="PRO_5044531687" description="UDP-glucuronosyltransferase" evidence="5">
    <location>
        <begin position="20"/>
        <end position="443"/>
    </location>
</feature>
<dbReference type="CDD" id="cd03784">
    <property type="entry name" value="GT1_Gtf-like"/>
    <property type="match status" value="1"/>
</dbReference>
<gene>
    <name evidence="6" type="ORF">HHI36_003561</name>
</gene>
<dbReference type="InterPro" id="IPR002213">
    <property type="entry name" value="UDP_glucos_trans"/>
</dbReference>
<dbReference type="GO" id="GO:0015020">
    <property type="term" value="F:glucuronosyltransferase activity"/>
    <property type="evidence" value="ECO:0007669"/>
    <property type="project" value="UniProtKB-EC"/>
</dbReference>
<dbReference type="FunFam" id="3.40.50.2000:FF:000050">
    <property type="entry name" value="UDP-glucuronosyltransferase"/>
    <property type="match status" value="1"/>
</dbReference>
<dbReference type="EC" id="2.4.1.17" evidence="5"/>
<evidence type="ECO:0000256" key="2">
    <source>
        <dbReference type="ARBA" id="ARBA00022676"/>
    </source>
</evidence>
<comment type="similarity">
    <text evidence="1 4">Belongs to the UDP-glycosyltransferase family.</text>
</comment>
<name>A0ABD2PEH7_9CUCU</name>
<evidence type="ECO:0000313" key="7">
    <source>
        <dbReference type="Proteomes" id="UP001516400"/>
    </source>
</evidence>
<evidence type="ECO:0000256" key="5">
    <source>
        <dbReference type="RuleBase" id="RU362059"/>
    </source>
</evidence>
<keyword evidence="5" id="KW-0732">Signal</keyword>
<dbReference type="Pfam" id="PF00201">
    <property type="entry name" value="UDPGT"/>
    <property type="match status" value="1"/>
</dbReference>
<keyword evidence="7" id="KW-1185">Reference proteome</keyword>
<organism evidence="6 7">
    <name type="scientific">Cryptolaemus montrouzieri</name>
    <dbReference type="NCBI Taxonomy" id="559131"/>
    <lineage>
        <taxon>Eukaryota</taxon>
        <taxon>Metazoa</taxon>
        <taxon>Ecdysozoa</taxon>
        <taxon>Arthropoda</taxon>
        <taxon>Hexapoda</taxon>
        <taxon>Insecta</taxon>
        <taxon>Pterygota</taxon>
        <taxon>Neoptera</taxon>
        <taxon>Endopterygota</taxon>
        <taxon>Coleoptera</taxon>
        <taxon>Polyphaga</taxon>
        <taxon>Cucujiformia</taxon>
        <taxon>Coccinelloidea</taxon>
        <taxon>Coccinellidae</taxon>
        <taxon>Scymninae</taxon>
        <taxon>Scymnini</taxon>
        <taxon>Cryptolaemus</taxon>
    </lineage>
</organism>
<dbReference type="PANTHER" id="PTHR48043:SF159">
    <property type="entry name" value="EG:EG0003.4 PROTEIN-RELATED"/>
    <property type="match status" value="1"/>
</dbReference>
<keyword evidence="3 4" id="KW-0808">Transferase</keyword>
<dbReference type="InterPro" id="IPR035595">
    <property type="entry name" value="UDP_glycos_trans_CS"/>
</dbReference>
<dbReference type="Proteomes" id="UP001516400">
    <property type="component" value="Unassembled WGS sequence"/>
</dbReference>
<sequence>MNQKWLLMVMAFLCTQVEAAKILGLFWTFGKSHHIAGSALLKELAKAGHEVHLLSTFKDDVDIPNFKQELLVGDVTPGSDYSNPNNSLFSLLFRLITIMNKNADSFWKNDAVQNLIETKPKYDAVIVLTFFNDFVLALPKHLDAPTIVFSSLVSNALNNKFVGNPNLPYVKGLLSDAPLDTFVGRLAAVCYDLILSAVDLHILAPSYNRLNKKYLPETPSIEELTKNVSLVLVNSHFAVEGPRPSVPNMVQIGGFHAENSKKLPENLQKFLDSAEDGAIVFSLGTNVKLSKNFGKSQFEAVIKGLGKVAPIKVLFKSEIEIPTAPQNVLVAKWFPQNDILAHPNIKLFISHGGLGGTTEAVFHGVPVLGIPFFADQKTNVASIVDAGLALMLSVDEINEETFDAAIKELLTNPKYTANAKKRSSLLKEQPVSSLGTPFGGWNI</sequence>
<dbReference type="PANTHER" id="PTHR48043">
    <property type="entry name" value="EG:EG0003.4 PROTEIN-RELATED"/>
    <property type="match status" value="1"/>
</dbReference>
<dbReference type="PROSITE" id="PS00375">
    <property type="entry name" value="UDPGT"/>
    <property type="match status" value="1"/>
</dbReference>
<protein>
    <recommendedName>
        <fullName evidence="5">UDP-glucuronosyltransferase</fullName>
        <ecNumber evidence="5">2.4.1.17</ecNumber>
    </recommendedName>
</protein>
<comment type="catalytic activity">
    <reaction evidence="5">
        <text>glucuronate acceptor + UDP-alpha-D-glucuronate = acceptor beta-D-glucuronoside + UDP + H(+)</text>
        <dbReference type="Rhea" id="RHEA:21032"/>
        <dbReference type="ChEBI" id="CHEBI:15378"/>
        <dbReference type="ChEBI" id="CHEBI:58052"/>
        <dbReference type="ChEBI" id="CHEBI:58223"/>
        <dbReference type="ChEBI" id="CHEBI:132367"/>
        <dbReference type="ChEBI" id="CHEBI:132368"/>
        <dbReference type="EC" id="2.4.1.17"/>
    </reaction>
</comment>
<dbReference type="InterPro" id="IPR050271">
    <property type="entry name" value="UDP-glycosyltransferase"/>
</dbReference>
<evidence type="ECO:0000256" key="4">
    <source>
        <dbReference type="RuleBase" id="RU003718"/>
    </source>
</evidence>
<dbReference type="GO" id="GO:0016020">
    <property type="term" value="C:membrane"/>
    <property type="evidence" value="ECO:0007669"/>
    <property type="project" value="UniProtKB-SubCell"/>
</dbReference>
<dbReference type="EMBL" id="JABFTP020000185">
    <property type="protein sequence ID" value="KAL3289122.1"/>
    <property type="molecule type" value="Genomic_DNA"/>
</dbReference>
<comment type="subcellular location">
    <subcellularLocation>
        <location evidence="5">Membrane</location>
        <topology evidence="5">Single-pass membrane protein</topology>
    </subcellularLocation>
</comment>
<dbReference type="AlphaFoldDB" id="A0ABD2PEH7"/>